<dbReference type="InterPro" id="IPR007492">
    <property type="entry name" value="LytTR_DNA-bd_dom"/>
</dbReference>
<dbReference type="FunCoup" id="Q01YJ9">
    <property type="interactions" value="81"/>
</dbReference>
<dbReference type="InterPro" id="IPR001789">
    <property type="entry name" value="Sig_transdc_resp-reg_receiver"/>
</dbReference>
<dbReference type="Gene3D" id="3.40.50.2300">
    <property type="match status" value="1"/>
</dbReference>
<organism evidence="4">
    <name type="scientific">Solibacter usitatus (strain Ellin6076)</name>
    <dbReference type="NCBI Taxonomy" id="234267"/>
    <lineage>
        <taxon>Bacteria</taxon>
        <taxon>Pseudomonadati</taxon>
        <taxon>Acidobacteriota</taxon>
        <taxon>Terriglobia</taxon>
        <taxon>Bryobacterales</taxon>
        <taxon>Solibacteraceae</taxon>
        <taxon>Candidatus Solibacter</taxon>
    </lineage>
</organism>
<evidence type="ECO:0000259" key="2">
    <source>
        <dbReference type="PROSITE" id="PS50110"/>
    </source>
</evidence>
<dbReference type="SMART" id="SM00850">
    <property type="entry name" value="LytTR"/>
    <property type="match status" value="1"/>
</dbReference>
<dbReference type="EMBL" id="CP000473">
    <property type="protein sequence ID" value="ABJ85266.1"/>
    <property type="molecule type" value="Genomic_DNA"/>
</dbReference>
<dbReference type="InParanoid" id="Q01YJ9"/>
<dbReference type="Pfam" id="PF04397">
    <property type="entry name" value="LytTR"/>
    <property type="match status" value="1"/>
</dbReference>
<dbReference type="SUPFAM" id="SSF52172">
    <property type="entry name" value="CheY-like"/>
    <property type="match status" value="1"/>
</dbReference>
<dbReference type="SMART" id="SM00448">
    <property type="entry name" value="REC"/>
    <property type="match status" value="1"/>
</dbReference>
<dbReference type="STRING" id="234267.Acid_4304"/>
<dbReference type="PROSITE" id="PS50110">
    <property type="entry name" value="RESPONSE_REGULATORY"/>
    <property type="match status" value="1"/>
</dbReference>
<keyword evidence="1" id="KW-0597">Phosphoprotein</keyword>
<dbReference type="InterPro" id="IPR011006">
    <property type="entry name" value="CheY-like_superfamily"/>
</dbReference>
<dbReference type="Pfam" id="PF00072">
    <property type="entry name" value="Response_reg"/>
    <property type="match status" value="1"/>
</dbReference>
<evidence type="ECO:0000313" key="4">
    <source>
        <dbReference type="EMBL" id="ABJ85266.1"/>
    </source>
</evidence>
<evidence type="ECO:0000259" key="3">
    <source>
        <dbReference type="PROSITE" id="PS50930"/>
    </source>
</evidence>
<sequence>MSLKVLIVDDEPLAREGIKLMLGGDSLVMEARNGREAVTKIREEKPDLVLLDVQMPRMDGFGVVEAVGADKMPAVIFITAHDQYAVRAFEISAVDYLLKPVTEERFRTAFARARNRLRAAPGDESARQMLAVLDAIANPRQYLSRLAVRSGEGTLFLTIDEVEWIEAAQNYVCVHAGQTKHLLHVAMNTMENSLDPERFVRIHRSYIVNLQHIKRLWTLPHRQYILELASGERLPSGRTYGEKIRTLFANPF</sequence>
<dbReference type="HOGENOM" id="CLU_000445_14_1_0"/>
<protein>
    <submittedName>
        <fullName evidence="4">Response regulator receiver protein</fullName>
    </submittedName>
</protein>
<dbReference type="GO" id="GO:0000156">
    <property type="term" value="F:phosphorelay response regulator activity"/>
    <property type="evidence" value="ECO:0007669"/>
    <property type="project" value="InterPro"/>
</dbReference>
<proteinExistence type="predicted"/>
<gene>
    <name evidence="4" type="ordered locus">Acid_4304</name>
</gene>
<feature type="domain" description="Response regulatory" evidence="2">
    <location>
        <begin position="4"/>
        <end position="114"/>
    </location>
</feature>
<feature type="domain" description="HTH LytTR-type" evidence="3">
    <location>
        <begin position="146"/>
        <end position="250"/>
    </location>
</feature>
<dbReference type="InterPro" id="IPR046947">
    <property type="entry name" value="LytR-like"/>
</dbReference>
<dbReference type="Gene3D" id="2.40.50.1020">
    <property type="entry name" value="LytTr DNA-binding domain"/>
    <property type="match status" value="1"/>
</dbReference>
<dbReference type="eggNOG" id="COG3279">
    <property type="taxonomic scope" value="Bacteria"/>
</dbReference>
<name>Q01YJ9_SOLUE</name>
<dbReference type="PANTHER" id="PTHR37299">
    <property type="entry name" value="TRANSCRIPTIONAL REGULATOR-RELATED"/>
    <property type="match status" value="1"/>
</dbReference>
<dbReference type="KEGG" id="sus:Acid_4304"/>
<evidence type="ECO:0000256" key="1">
    <source>
        <dbReference type="PROSITE-ProRule" id="PRU00169"/>
    </source>
</evidence>
<accession>Q01YJ9</accession>
<dbReference type="OrthoDB" id="9809318at2"/>
<reference evidence="4" key="1">
    <citation type="submission" date="2006-10" db="EMBL/GenBank/DDBJ databases">
        <title>Complete sequence of Solibacter usitatus Ellin6076.</title>
        <authorList>
            <consortium name="US DOE Joint Genome Institute"/>
            <person name="Copeland A."/>
            <person name="Lucas S."/>
            <person name="Lapidus A."/>
            <person name="Barry K."/>
            <person name="Detter J.C."/>
            <person name="Glavina del Rio T."/>
            <person name="Hammon N."/>
            <person name="Israni S."/>
            <person name="Dalin E."/>
            <person name="Tice H."/>
            <person name="Pitluck S."/>
            <person name="Thompson L.S."/>
            <person name="Brettin T."/>
            <person name="Bruce D."/>
            <person name="Han C."/>
            <person name="Tapia R."/>
            <person name="Gilna P."/>
            <person name="Schmutz J."/>
            <person name="Larimer F."/>
            <person name="Land M."/>
            <person name="Hauser L."/>
            <person name="Kyrpides N."/>
            <person name="Mikhailova N."/>
            <person name="Janssen P.H."/>
            <person name="Kuske C.R."/>
            <person name="Richardson P."/>
        </authorList>
    </citation>
    <scope>NUCLEOTIDE SEQUENCE</scope>
    <source>
        <strain evidence="4">Ellin6076</strain>
    </source>
</reference>
<feature type="modified residue" description="4-aspartylphosphate" evidence="1">
    <location>
        <position position="52"/>
    </location>
</feature>
<dbReference type="AlphaFoldDB" id="Q01YJ9"/>
<dbReference type="PROSITE" id="PS50930">
    <property type="entry name" value="HTH_LYTTR"/>
    <property type="match status" value="1"/>
</dbReference>
<dbReference type="GO" id="GO:0003677">
    <property type="term" value="F:DNA binding"/>
    <property type="evidence" value="ECO:0007669"/>
    <property type="project" value="InterPro"/>
</dbReference>
<dbReference type="PANTHER" id="PTHR37299:SF1">
    <property type="entry name" value="STAGE 0 SPORULATION PROTEIN A HOMOLOG"/>
    <property type="match status" value="1"/>
</dbReference>